<keyword evidence="1 2" id="KW-0539">Nucleus</keyword>
<protein>
    <submittedName>
        <fullName evidence="4">PUA-like domain-containing protein</fullName>
    </submittedName>
</protein>
<dbReference type="GO" id="GO:0044027">
    <property type="term" value="P:negative regulation of gene expression via chromosomal CpG island methylation"/>
    <property type="evidence" value="ECO:0007669"/>
    <property type="project" value="TreeGrafter"/>
</dbReference>
<evidence type="ECO:0000313" key="5">
    <source>
        <dbReference type="Proteomes" id="UP001175227"/>
    </source>
</evidence>
<comment type="subcellular location">
    <subcellularLocation>
        <location evidence="2">Nucleus</location>
    </subcellularLocation>
</comment>
<gene>
    <name evidence="4" type="ORF">IW261DRAFT_1562641</name>
</gene>
<dbReference type="InterPro" id="IPR036987">
    <property type="entry name" value="SRA-YDG_sf"/>
</dbReference>
<sequence length="140" mass="15704">MGVTVGSWDAWTDATGNLFVRRTARSVVLSGGYEECKIDKGNKIRLCGEGGRSKDGKMQLKDEEYTYGHKASQNAMRAGEPIRIIHRYKLDSKHAPRNGFHYDGSYIVIGCYEIHDENGFGSFYSTSSCKSSRLFLDYNA</sequence>
<dbReference type="AlphaFoldDB" id="A0AA39PCI7"/>
<feature type="domain" description="YDG" evidence="3">
    <location>
        <begin position="1"/>
        <end position="130"/>
    </location>
</feature>
<comment type="caution">
    <text evidence="4">The sequence shown here is derived from an EMBL/GenBank/DDBJ whole genome shotgun (WGS) entry which is preliminary data.</text>
</comment>
<dbReference type="SUPFAM" id="SSF88697">
    <property type="entry name" value="PUA domain-like"/>
    <property type="match status" value="1"/>
</dbReference>
<dbReference type="InterPro" id="IPR045134">
    <property type="entry name" value="UHRF1/2-like"/>
</dbReference>
<dbReference type="GO" id="GO:0005634">
    <property type="term" value="C:nucleus"/>
    <property type="evidence" value="ECO:0007669"/>
    <property type="project" value="UniProtKB-SubCell"/>
</dbReference>
<dbReference type="EMBL" id="JAUEPR010000008">
    <property type="protein sequence ID" value="KAK0481340.1"/>
    <property type="molecule type" value="Genomic_DNA"/>
</dbReference>
<evidence type="ECO:0000256" key="1">
    <source>
        <dbReference type="ARBA" id="ARBA00023242"/>
    </source>
</evidence>
<keyword evidence="5" id="KW-1185">Reference proteome</keyword>
<accession>A0AA39PCI7</accession>
<dbReference type="GO" id="GO:0016567">
    <property type="term" value="P:protein ubiquitination"/>
    <property type="evidence" value="ECO:0007669"/>
    <property type="project" value="TreeGrafter"/>
</dbReference>
<dbReference type="Pfam" id="PF02182">
    <property type="entry name" value="SAD_SRA"/>
    <property type="match status" value="1"/>
</dbReference>
<proteinExistence type="predicted"/>
<dbReference type="PANTHER" id="PTHR14140:SF27">
    <property type="entry name" value="OS04G0289800 PROTEIN"/>
    <property type="match status" value="1"/>
</dbReference>
<dbReference type="Gene3D" id="2.30.280.10">
    <property type="entry name" value="SRA-YDG"/>
    <property type="match status" value="1"/>
</dbReference>
<name>A0AA39PCI7_9AGAR</name>
<dbReference type="GO" id="GO:0061630">
    <property type="term" value="F:ubiquitin protein ligase activity"/>
    <property type="evidence" value="ECO:0007669"/>
    <property type="project" value="TreeGrafter"/>
</dbReference>
<dbReference type="PANTHER" id="PTHR14140">
    <property type="entry name" value="E3 UBIQUITIN-PROTEIN LIGASE UHRF-RELATED"/>
    <property type="match status" value="1"/>
</dbReference>
<evidence type="ECO:0000313" key="4">
    <source>
        <dbReference type="EMBL" id="KAK0481340.1"/>
    </source>
</evidence>
<dbReference type="InterPro" id="IPR015947">
    <property type="entry name" value="PUA-like_sf"/>
</dbReference>
<dbReference type="PROSITE" id="PS51015">
    <property type="entry name" value="YDG"/>
    <property type="match status" value="1"/>
</dbReference>
<dbReference type="InterPro" id="IPR003105">
    <property type="entry name" value="SRA_YDG"/>
</dbReference>
<reference evidence="4" key="1">
    <citation type="submission" date="2023-06" db="EMBL/GenBank/DDBJ databases">
        <authorList>
            <consortium name="Lawrence Berkeley National Laboratory"/>
            <person name="Ahrendt S."/>
            <person name="Sahu N."/>
            <person name="Indic B."/>
            <person name="Wong-Bajracharya J."/>
            <person name="Merenyi Z."/>
            <person name="Ke H.-M."/>
            <person name="Monk M."/>
            <person name="Kocsube S."/>
            <person name="Drula E."/>
            <person name="Lipzen A."/>
            <person name="Balint B."/>
            <person name="Henrissat B."/>
            <person name="Andreopoulos B."/>
            <person name="Martin F.M."/>
            <person name="Harder C.B."/>
            <person name="Rigling D."/>
            <person name="Ford K.L."/>
            <person name="Foster G.D."/>
            <person name="Pangilinan J."/>
            <person name="Papanicolaou A."/>
            <person name="Barry K."/>
            <person name="LaButti K."/>
            <person name="Viragh M."/>
            <person name="Koriabine M."/>
            <person name="Yan M."/>
            <person name="Riley R."/>
            <person name="Champramary S."/>
            <person name="Plett K.L."/>
            <person name="Tsai I.J."/>
            <person name="Slot J."/>
            <person name="Sipos G."/>
            <person name="Plett J."/>
            <person name="Nagy L.G."/>
            <person name="Grigoriev I.V."/>
        </authorList>
    </citation>
    <scope>NUCLEOTIDE SEQUENCE</scope>
    <source>
        <strain evidence="4">ICMP 16352</strain>
    </source>
</reference>
<dbReference type="Proteomes" id="UP001175227">
    <property type="component" value="Unassembled WGS sequence"/>
</dbReference>
<evidence type="ECO:0000256" key="2">
    <source>
        <dbReference type="PROSITE-ProRule" id="PRU00358"/>
    </source>
</evidence>
<dbReference type="SMART" id="SM00466">
    <property type="entry name" value="SRA"/>
    <property type="match status" value="1"/>
</dbReference>
<organism evidence="4 5">
    <name type="scientific">Armillaria novae-zelandiae</name>
    <dbReference type="NCBI Taxonomy" id="153914"/>
    <lineage>
        <taxon>Eukaryota</taxon>
        <taxon>Fungi</taxon>
        <taxon>Dikarya</taxon>
        <taxon>Basidiomycota</taxon>
        <taxon>Agaricomycotina</taxon>
        <taxon>Agaricomycetes</taxon>
        <taxon>Agaricomycetidae</taxon>
        <taxon>Agaricales</taxon>
        <taxon>Marasmiineae</taxon>
        <taxon>Physalacriaceae</taxon>
        <taxon>Armillaria</taxon>
    </lineage>
</organism>
<evidence type="ECO:0000259" key="3">
    <source>
        <dbReference type="PROSITE" id="PS51015"/>
    </source>
</evidence>